<accession>A0AAJ6NJ62</accession>
<dbReference type="Gene3D" id="3.40.630.30">
    <property type="match status" value="1"/>
</dbReference>
<dbReference type="KEGG" id="aviv:LF296_00605"/>
<dbReference type="InterPro" id="IPR016181">
    <property type="entry name" value="Acyl_CoA_acyltransferase"/>
</dbReference>
<keyword evidence="1" id="KW-0808">Transferase</keyword>
<dbReference type="PROSITE" id="PS51186">
    <property type="entry name" value="GNAT"/>
    <property type="match status" value="1"/>
</dbReference>
<dbReference type="Proteomes" id="UP001199528">
    <property type="component" value="Chromosome"/>
</dbReference>
<protein>
    <submittedName>
        <fullName evidence="4">GNAT family N-acetyltransferase</fullName>
    </submittedName>
</protein>
<evidence type="ECO:0000259" key="3">
    <source>
        <dbReference type="PROSITE" id="PS51186"/>
    </source>
</evidence>
<proteinExistence type="predicted"/>
<dbReference type="EMBL" id="CP085083">
    <property type="protein sequence ID" value="WDZ51346.1"/>
    <property type="molecule type" value="Genomic_DNA"/>
</dbReference>
<evidence type="ECO:0000256" key="2">
    <source>
        <dbReference type="ARBA" id="ARBA00023315"/>
    </source>
</evidence>
<dbReference type="InterPro" id="IPR000182">
    <property type="entry name" value="GNAT_dom"/>
</dbReference>
<dbReference type="GO" id="GO:0016747">
    <property type="term" value="F:acyltransferase activity, transferring groups other than amino-acyl groups"/>
    <property type="evidence" value="ECO:0007669"/>
    <property type="project" value="InterPro"/>
</dbReference>
<dbReference type="CDD" id="cd04301">
    <property type="entry name" value="NAT_SF"/>
    <property type="match status" value="1"/>
</dbReference>
<evidence type="ECO:0000313" key="4">
    <source>
        <dbReference type="EMBL" id="WDZ51346.1"/>
    </source>
</evidence>
<dbReference type="SUPFAM" id="SSF55729">
    <property type="entry name" value="Acyl-CoA N-acyltransferases (Nat)"/>
    <property type="match status" value="1"/>
</dbReference>
<dbReference type="Pfam" id="PF13420">
    <property type="entry name" value="Acetyltransf_4"/>
    <property type="match status" value="1"/>
</dbReference>
<reference evidence="4" key="1">
    <citation type="journal article" date="2022" name="Front Environ Sci">
        <title>Complete genome sequence analysis of a novel alkane-degrading bacterial strain, Acinetobacter vivianii KJ-1, and its diesel degradation ability.</title>
        <authorList>
            <person name="Zhang Y."/>
            <person name="Song F."/>
            <person name="Wang J."/>
            <person name="Zhao Q."/>
            <person name="Zheng L."/>
            <person name="Wang Z."/>
            <person name="Zhang X."/>
            <person name="Gao Y."/>
            <person name="Chen G."/>
            <person name="Huang Y."/>
        </authorList>
    </citation>
    <scope>NUCLEOTIDE SEQUENCE</scope>
    <source>
        <strain evidence="4">KJ-1</strain>
    </source>
</reference>
<name>A0AAJ6NJ62_9GAMM</name>
<sequence length="182" mass="20753">MPVNLPLAPYTLAPHFQIRFATVDDLDAILAIYNAEILNGTANWNDQAVSLAEYQQRFQNMQQQHFPMIVVEDLNTHQVAGYAYYAAFRAISGYRQSIEHSVFIDPNYARQGLGKALMQQLIHLAKQQNMHIMVAAIDSENKGSIVLHEQLGFIQTGYMPQVGQKFGQWRDLVWMQLQLTEA</sequence>
<gene>
    <name evidence="4" type="ORF">LF296_00605</name>
</gene>
<reference evidence="4" key="2">
    <citation type="submission" date="2023-02" db="EMBL/GenBank/DDBJ databases">
        <authorList>
            <person name="Huang Y."/>
            <person name="Zhang Y."/>
            <person name="Zhang T."/>
            <person name="Wang J."/>
        </authorList>
    </citation>
    <scope>NUCLEOTIDE SEQUENCE</scope>
    <source>
        <strain evidence="4">KJ-1</strain>
    </source>
</reference>
<keyword evidence="2" id="KW-0012">Acyltransferase</keyword>
<dbReference type="RefSeq" id="WP_272655221.1">
    <property type="nucleotide sequence ID" value="NZ_CP085083.1"/>
</dbReference>
<dbReference type="PANTHER" id="PTHR43072">
    <property type="entry name" value="N-ACETYLTRANSFERASE"/>
    <property type="match status" value="1"/>
</dbReference>
<feature type="domain" description="N-acetyltransferase" evidence="3">
    <location>
        <begin position="16"/>
        <end position="180"/>
    </location>
</feature>
<organism evidence="4 5">
    <name type="scientific">Acinetobacter vivianii</name>
    <dbReference type="NCBI Taxonomy" id="1776742"/>
    <lineage>
        <taxon>Bacteria</taxon>
        <taxon>Pseudomonadati</taxon>
        <taxon>Pseudomonadota</taxon>
        <taxon>Gammaproteobacteria</taxon>
        <taxon>Moraxellales</taxon>
        <taxon>Moraxellaceae</taxon>
        <taxon>Acinetobacter</taxon>
    </lineage>
</organism>
<evidence type="ECO:0000256" key="1">
    <source>
        <dbReference type="ARBA" id="ARBA00022679"/>
    </source>
</evidence>
<dbReference type="AlphaFoldDB" id="A0AAJ6NJ62"/>
<evidence type="ECO:0000313" key="5">
    <source>
        <dbReference type="Proteomes" id="UP001199528"/>
    </source>
</evidence>
<dbReference type="PANTHER" id="PTHR43072:SF23">
    <property type="entry name" value="UPF0039 PROTEIN C11D3.02C"/>
    <property type="match status" value="1"/>
</dbReference>